<feature type="domain" description="EAL" evidence="5">
    <location>
        <begin position="654"/>
        <end position="908"/>
    </location>
</feature>
<feature type="transmembrane region" description="Helical" evidence="2">
    <location>
        <begin position="15"/>
        <end position="38"/>
    </location>
</feature>
<dbReference type="FunFam" id="3.20.20.450:FF:000001">
    <property type="entry name" value="Cyclic di-GMP phosphodiesterase yahA"/>
    <property type="match status" value="1"/>
</dbReference>
<feature type="domain" description="GGDEF" evidence="6">
    <location>
        <begin position="505"/>
        <end position="645"/>
    </location>
</feature>
<dbReference type="Pfam" id="PF08447">
    <property type="entry name" value="PAS_3"/>
    <property type="match status" value="1"/>
</dbReference>
<evidence type="ECO:0000313" key="8">
    <source>
        <dbReference type="Proteomes" id="UP000518288"/>
    </source>
</evidence>
<sequence>MHSNRPKATSDTSTIVRLYGALLVIAITVGALVTAVALRDKEIQDWRHHLGSMSYMLTEHTAQTVFSAFLVLDAITEQVRQMDVQDEAAFRQRLSTVEMHQLLRDKIQGLSQLDVASIVAANGDNINFSRAHPVPRINLAERDYFKAHRDQPHLGDHISTAVRNKGNGKWTFYVSRRLDDAQGRFLGLVLVGLSVDAFTGVYGRLIETLGDGASISLYRGDLTMLARAPHQDDLIGRVNHSGTAHRIINEQGQQDAVVLADTPRFSSGLSGLRLTAVRKATRYPLVVSLVVPDTIFLASWKRSVTLIASMSLLSIAFVLAGIGALSRTSRRRAQTEHELRESEAKFHTMVDGATDWEYWLRPDGSVHYMTPSVEQFTGYRAEAFERQPDLIATLVHPDDRTLWRQQVQAVGAPEATPSTARPLDLRIVHRNGSQRWVSHVSRPVHGPDGRHLGQRISMRDITERKASETEIRQLAYYDALTGLPNRRMFLDRLGHTLAATERNQTHSALVLLDLDHFKKLNDTQGHDVGDRLLVEVARRLALAVRDADTVARLGGDEFALMLDGLDPDEPTAARQAEQIAEKIHAILNQPYALNEANDDHRSSPSIGMTLLYGRSTPLDVLMKQADVALYQAKDAGRNAIRFFNPAMQAAIDARIAMENALRQALVLGQFQLHYQPQVDATGWHTGAEALIRWSDPVRGMVPPDRFIPLAEETGLIIEIGQWVLDTACAQLAQWATDPARQNLQISVNVSARQFHQSDFVERVRRSLAASGANPARLMLELTESIVIDRVDEVIDRMEQLNVVGVKFSLDDFGTGYSSLSCLKRLPLDEVKIDRSFVRDLVDDSNDAAIVQAILAMSHSLGLRVVAEGVETLAQRDFLLTRGCETFQGYLFGKPAPIAQWAGSGHSRGVARVSPLEA</sequence>
<dbReference type="PROSITE" id="PS50112">
    <property type="entry name" value="PAS"/>
    <property type="match status" value="1"/>
</dbReference>
<comment type="caution">
    <text evidence="7">The sequence shown here is derived from an EMBL/GenBank/DDBJ whole genome shotgun (WGS) entry which is preliminary data.</text>
</comment>
<dbReference type="PROSITE" id="PS50883">
    <property type="entry name" value="EAL"/>
    <property type="match status" value="1"/>
</dbReference>
<dbReference type="SMART" id="SM00267">
    <property type="entry name" value="GGDEF"/>
    <property type="match status" value="1"/>
</dbReference>
<dbReference type="SUPFAM" id="SSF55785">
    <property type="entry name" value="PYP-like sensor domain (PAS domain)"/>
    <property type="match status" value="1"/>
</dbReference>
<dbReference type="GO" id="GO:0071732">
    <property type="term" value="P:cellular response to nitric oxide"/>
    <property type="evidence" value="ECO:0007669"/>
    <property type="project" value="UniProtKB-ARBA"/>
</dbReference>
<dbReference type="NCBIfam" id="TIGR00254">
    <property type="entry name" value="GGDEF"/>
    <property type="match status" value="1"/>
</dbReference>
<dbReference type="FunFam" id="3.30.70.270:FF:000001">
    <property type="entry name" value="Diguanylate cyclase domain protein"/>
    <property type="match status" value="1"/>
</dbReference>
<dbReference type="CDD" id="cd01949">
    <property type="entry name" value="GGDEF"/>
    <property type="match status" value="1"/>
</dbReference>
<dbReference type="CDD" id="cd12914">
    <property type="entry name" value="PDC1_DGC_like"/>
    <property type="match status" value="1"/>
</dbReference>
<dbReference type="SUPFAM" id="SSF55073">
    <property type="entry name" value="Nucleotide cyclase"/>
    <property type="match status" value="1"/>
</dbReference>
<gene>
    <name evidence="7" type="ORF">BDD16_001361</name>
</gene>
<feature type="domain" description="PAC" evidence="4">
    <location>
        <begin position="421"/>
        <end position="473"/>
    </location>
</feature>
<dbReference type="CDD" id="cd00130">
    <property type="entry name" value="PAS"/>
    <property type="match status" value="1"/>
</dbReference>
<accession>A0A7Y9QZD8</accession>
<evidence type="ECO:0000259" key="5">
    <source>
        <dbReference type="PROSITE" id="PS50883"/>
    </source>
</evidence>
<dbReference type="InterPro" id="IPR035965">
    <property type="entry name" value="PAS-like_dom_sf"/>
</dbReference>
<evidence type="ECO:0000259" key="6">
    <source>
        <dbReference type="PROSITE" id="PS50887"/>
    </source>
</evidence>
<evidence type="ECO:0000259" key="4">
    <source>
        <dbReference type="PROSITE" id="PS50113"/>
    </source>
</evidence>
<dbReference type="InterPro" id="IPR029787">
    <property type="entry name" value="Nucleotide_cyclase"/>
</dbReference>
<evidence type="ECO:0000259" key="3">
    <source>
        <dbReference type="PROSITE" id="PS50112"/>
    </source>
</evidence>
<dbReference type="InterPro" id="IPR013655">
    <property type="entry name" value="PAS_fold_3"/>
</dbReference>
<name>A0A7Y9QZD8_9BURK</name>
<protein>
    <submittedName>
        <fullName evidence="7">Diguanylate cyclase (GGDEF)-like protein/PAS domain S-box-containing protein</fullName>
    </submittedName>
</protein>
<dbReference type="InterPro" id="IPR001633">
    <property type="entry name" value="EAL_dom"/>
</dbReference>
<dbReference type="PANTHER" id="PTHR44757">
    <property type="entry name" value="DIGUANYLATE CYCLASE DGCP"/>
    <property type="match status" value="1"/>
</dbReference>
<dbReference type="Proteomes" id="UP000518288">
    <property type="component" value="Unassembled WGS sequence"/>
</dbReference>
<feature type="transmembrane region" description="Helical" evidence="2">
    <location>
        <begin position="306"/>
        <end position="325"/>
    </location>
</feature>
<dbReference type="AlphaFoldDB" id="A0A7Y9QZD8"/>
<dbReference type="Gene3D" id="3.20.20.450">
    <property type="entry name" value="EAL domain"/>
    <property type="match status" value="1"/>
</dbReference>
<keyword evidence="2" id="KW-0472">Membrane</keyword>
<dbReference type="CDD" id="cd01948">
    <property type="entry name" value="EAL"/>
    <property type="match status" value="1"/>
</dbReference>
<dbReference type="InterPro" id="IPR052155">
    <property type="entry name" value="Biofilm_reg_signaling"/>
</dbReference>
<dbReference type="SUPFAM" id="SSF141868">
    <property type="entry name" value="EAL domain-like"/>
    <property type="match status" value="1"/>
</dbReference>
<dbReference type="NCBIfam" id="TIGR00229">
    <property type="entry name" value="sensory_box"/>
    <property type="match status" value="1"/>
</dbReference>
<dbReference type="InterPro" id="IPR000160">
    <property type="entry name" value="GGDEF_dom"/>
</dbReference>
<evidence type="ECO:0000256" key="2">
    <source>
        <dbReference type="SAM" id="Phobius"/>
    </source>
</evidence>
<evidence type="ECO:0000256" key="1">
    <source>
        <dbReference type="ARBA" id="ARBA00051114"/>
    </source>
</evidence>
<dbReference type="InterPro" id="IPR043128">
    <property type="entry name" value="Rev_trsase/Diguanyl_cyclase"/>
</dbReference>
<dbReference type="GO" id="GO:0071111">
    <property type="term" value="F:cyclic-guanylate-specific phosphodiesterase activity"/>
    <property type="evidence" value="ECO:0007669"/>
    <property type="project" value="UniProtKB-EC"/>
</dbReference>
<reference evidence="7 8" key="1">
    <citation type="submission" date="2020-07" db="EMBL/GenBank/DDBJ databases">
        <title>Genomic Encyclopedia of Archaeal and Bacterial Type Strains, Phase II (KMG-II): from individual species to whole genera.</title>
        <authorList>
            <person name="Goeker M."/>
        </authorList>
    </citation>
    <scope>NUCLEOTIDE SEQUENCE [LARGE SCALE GENOMIC DNA]</scope>
    <source>
        <strain evidence="7 8">DSM 21226</strain>
    </source>
</reference>
<evidence type="ECO:0000313" key="7">
    <source>
        <dbReference type="EMBL" id="NYG32375.1"/>
    </source>
</evidence>
<keyword evidence="8" id="KW-1185">Reference proteome</keyword>
<dbReference type="Gene3D" id="3.30.450.20">
    <property type="entry name" value="PAS domain"/>
    <property type="match status" value="3"/>
</dbReference>
<dbReference type="PANTHER" id="PTHR44757:SF2">
    <property type="entry name" value="BIOFILM ARCHITECTURE MAINTENANCE PROTEIN MBAA"/>
    <property type="match status" value="1"/>
</dbReference>
<dbReference type="PROSITE" id="PS50887">
    <property type="entry name" value="GGDEF"/>
    <property type="match status" value="1"/>
</dbReference>
<dbReference type="EMBL" id="JACCFH010000001">
    <property type="protein sequence ID" value="NYG32375.1"/>
    <property type="molecule type" value="Genomic_DNA"/>
</dbReference>
<proteinExistence type="predicted"/>
<dbReference type="SMART" id="SM00052">
    <property type="entry name" value="EAL"/>
    <property type="match status" value="1"/>
</dbReference>
<dbReference type="CDD" id="cd12915">
    <property type="entry name" value="PDC2_DGC_like"/>
    <property type="match status" value="1"/>
</dbReference>
<comment type="catalytic activity">
    <reaction evidence="1">
        <text>3',3'-c-di-GMP + H2O = 5'-phosphoguanylyl(3'-&gt;5')guanosine + H(+)</text>
        <dbReference type="Rhea" id="RHEA:24902"/>
        <dbReference type="ChEBI" id="CHEBI:15377"/>
        <dbReference type="ChEBI" id="CHEBI:15378"/>
        <dbReference type="ChEBI" id="CHEBI:58754"/>
        <dbReference type="ChEBI" id="CHEBI:58805"/>
        <dbReference type="EC" id="3.1.4.52"/>
    </reaction>
    <physiologicalReaction direction="left-to-right" evidence="1">
        <dbReference type="Rhea" id="RHEA:24903"/>
    </physiologicalReaction>
</comment>
<feature type="domain" description="PAS" evidence="3">
    <location>
        <begin position="342"/>
        <end position="414"/>
    </location>
</feature>
<dbReference type="InterPro" id="IPR000014">
    <property type="entry name" value="PAS"/>
</dbReference>
<dbReference type="Pfam" id="PF00990">
    <property type="entry name" value="GGDEF"/>
    <property type="match status" value="1"/>
</dbReference>
<dbReference type="Gene3D" id="3.30.70.270">
    <property type="match status" value="1"/>
</dbReference>
<keyword evidence="2" id="KW-1133">Transmembrane helix</keyword>
<dbReference type="RefSeq" id="WP_179633272.1">
    <property type="nucleotide sequence ID" value="NZ_JACCFH010000001.1"/>
</dbReference>
<dbReference type="InterPro" id="IPR000700">
    <property type="entry name" value="PAS-assoc_C"/>
</dbReference>
<dbReference type="Pfam" id="PF00563">
    <property type="entry name" value="EAL"/>
    <property type="match status" value="1"/>
</dbReference>
<organism evidence="7 8">
    <name type="scientific">Sphaerotilus montanus</name>
    <dbReference type="NCBI Taxonomy" id="522889"/>
    <lineage>
        <taxon>Bacteria</taxon>
        <taxon>Pseudomonadati</taxon>
        <taxon>Pseudomonadota</taxon>
        <taxon>Betaproteobacteria</taxon>
        <taxon>Burkholderiales</taxon>
        <taxon>Sphaerotilaceae</taxon>
        <taxon>Sphaerotilus</taxon>
    </lineage>
</organism>
<dbReference type="InterPro" id="IPR035919">
    <property type="entry name" value="EAL_sf"/>
</dbReference>
<keyword evidence="2" id="KW-0812">Transmembrane</keyword>
<dbReference type="PROSITE" id="PS50113">
    <property type="entry name" value="PAC"/>
    <property type="match status" value="1"/>
</dbReference>